<dbReference type="SUPFAM" id="SSF56281">
    <property type="entry name" value="Metallo-hydrolase/oxidoreductase"/>
    <property type="match status" value="1"/>
</dbReference>
<feature type="domain" description="Metallo-beta-lactamase" evidence="1">
    <location>
        <begin position="24"/>
        <end position="208"/>
    </location>
</feature>
<dbReference type="Pfam" id="PF00753">
    <property type="entry name" value="Lactamase_B"/>
    <property type="match status" value="1"/>
</dbReference>
<evidence type="ECO:0000259" key="1">
    <source>
        <dbReference type="SMART" id="SM00849"/>
    </source>
</evidence>
<gene>
    <name evidence="2" type="primary">gloC</name>
    <name evidence="2" type="ORF">POI8812_01597</name>
</gene>
<reference evidence="2 3" key="1">
    <citation type="submission" date="2018-03" db="EMBL/GenBank/DDBJ databases">
        <authorList>
            <person name="Keele B.F."/>
        </authorList>
    </citation>
    <scope>NUCLEOTIDE SEQUENCE [LARGE SCALE GENOMIC DNA]</scope>
    <source>
        <strain evidence="2 3">CeCT 8812</strain>
    </source>
</reference>
<dbReference type="GO" id="GO:0004416">
    <property type="term" value="F:hydroxyacylglutathione hydrolase activity"/>
    <property type="evidence" value="ECO:0007669"/>
    <property type="project" value="UniProtKB-EC"/>
</dbReference>
<dbReference type="InterPro" id="IPR050662">
    <property type="entry name" value="Sec-metab_biosynth-thioest"/>
</dbReference>
<name>A0A2R8AAR1_9RHOB</name>
<dbReference type="Gene3D" id="1.10.10.10">
    <property type="entry name" value="Winged helix-like DNA-binding domain superfamily/Winged helix DNA-binding domain"/>
    <property type="match status" value="1"/>
</dbReference>
<evidence type="ECO:0000313" key="2">
    <source>
        <dbReference type="EMBL" id="SPF29289.1"/>
    </source>
</evidence>
<dbReference type="InterPro" id="IPR036388">
    <property type="entry name" value="WH-like_DNA-bd_sf"/>
</dbReference>
<dbReference type="RefSeq" id="WP_108782000.1">
    <property type="nucleotide sequence ID" value="NZ_OMKW01000002.1"/>
</dbReference>
<dbReference type="InterPro" id="IPR041516">
    <property type="entry name" value="LACTB2_WH"/>
</dbReference>
<organism evidence="2 3">
    <name type="scientific">Pontivivens insulae</name>
    <dbReference type="NCBI Taxonomy" id="1639689"/>
    <lineage>
        <taxon>Bacteria</taxon>
        <taxon>Pseudomonadati</taxon>
        <taxon>Pseudomonadota</taxon>
        <taxon>Alphaproteobacteria</taxon>
        <taxon>Rhodobacterales</taxon>
        <taxon>Paracoccaceae</taxon>
        <taxon>Pontivivens</taxon>
    </lineage>
</organism>
<dbReference type="OrthoDB" id="9788263at2"/>
<dbReference type="EMBL" id="OMKW01000002">
    <property type="protein sequence ID" value="SPF29289.1"/>
    <property type="molecule type" value="Genomic_DNA"/>
</dbReference>
<dbReference type="PANTHER" id="PTHR23131">
    <property type="entry name" value="ENDORIBONUCLEASE LACTB2"/>
    <property type="match status" value="1"/>
</dbReference>
<dbReference type="Gene3D" id="3.60.15.10">
    <property type="entry name" value="Ribonuclease Z/Hydroxyacylglutathione hydrolase-like"/>
    <property type="match status" value="1"/>
</dbReference>
<dbReference type="AlphaFoldDB" id="A0A2R8AAR1"/>
<keyword evidence="2" id="KW-0378">Hydrolase</keyword>
<dbReference type="InterPro" id="IPR036866">
    <property type="entry name" value="RibonucZ/Hydroxyglut_hydro"/>
</dbReference>
<dbReference type="EC" id="3.1.2.6" evidence="2"/>
<sequence>MMTRVADGVRRITAPNGGPMTYTGTQSYLIGDGGDLVLIDPGPELAEHRAAIEGALATGEQIAAILVTHAHLDHSPLARSLSADLGVPVHAYGPAGAGRSDQMQALADSGAHLGGGEGVDTAFAPDVMLADGELFTMGGTRLRVLHTPGHMSDHLCFALEGSDLLFSGDHVMGWATTLVSPPDGDLTAFMASLQKVQGQGFARFLPGHGAPVEDPDTLVARQIAHRRGREVQILDALQARPRRIDQIVPEIYADVNPALHPAAARNVLAHLLDLVARGLVTTNEPLRADGVFERA</sequence>
<dbReference type="PANTHER" id="PTHR23131:SF0">
    <property type="entry name" value="ENDORIBONUCLEASE LACTB2"/>
    <property type="match status" value="1"/>
</dbReference>
<protein>
    <submittedName>
        <fullName evidence="2">Hydroxyacylglutathione hydrolase GloC</fullName>
        <ecNumber evidence="2">3.1.2.6</ecNumber>
    </submittedName>
</protein>
<dbReference type="Pfam" id="PF17778">
    <property type="entry name" value="WHD_BLACT"/>
    <property type="match status" value="1"/>
</dbReference>
<evidence type="ECO:0000313" key="3">
    <source>
        <dbReference type="Proteomes" id="UP000244932"/>
    </source>
</evidence>
<dbReference type="InterPro" id="IPR001279">
    <property type="entry name" value="Metallo-B-lactamas"/>
</dbReference>
<dbReference type="Proteomes" id="UP000244932">
    <property type="component" value="Unassembled WGS sequence"/>
</dbReference>
<keyword evidence="3" id="KW-1185">Reference proteome</keyword>
<proteinExistence type="predicted"/>
<accession>A0A2R8AAR1</accession>
<dbReference type="SMART" id="SM00849">
    <property type="entry name" value="Lactamase_B"/>
    <property type="match status" value="1"/>
</dbReference>
<dbReference type="CDD" id="cd16278">
    <property type="entry name" value="metallo-hydrolase-like_MBL-fold"/>
    <property type="match status" value="1"/>
</dbReference>